<protein>
    <recommendedName>
        <fullName evidence="4">Crinkler effector protein N-terminal domain-containing protein</fullName>
    </recommendedName>
</protein>
<dbReference type="VEuPathDB" id="FungiDB:RhiirFUN_026894"/>
<comment type="caution">
    <text evidence="5">The sequence shown here is derived from an EMBL/GenBank/DDBJ whole genome shotgun (WGS) entry which is preliminary data.</text>
</comment>
<keyword evidence="6" id="KW-1185">Reference proteome</keyword>
<sequence length="526" mass="61563">MMVSINCLLLRKTSFHDTFAVNVANDNDIRDSLVKFDNLKILDLKYLIYNEINHDIKFNYNDIDLWKINIAYNDNKLKHVTTEDEFGGKKLVIILHIDEYQEIFTFENNKGLFKEMMLTLGPLMTESNKDKEGYWMCNTSVLQLLYNTSELPRALETIINECFKKETFFLDVKNNNFTLFDDVFQVVINSLANQYKLDKFIKNNCNISYKLLYYSIRAIPVDLDTVISKKLKVLTVKDLMRDGWLNIVPDTTHKMLQPDSKMVWDTLEKFVANYKIFRNNLFAKLKKYKKGISLKEFYHGAVSKDLVLEIKMGLKKLDLLMDLNGFVILNGHSAPFADIFLLRKTIPESRNLLIAFQQKWYTTSQEFTIDDAVIECNKNKNAYKDVEDYDLRKFLKESCIVTVIFTSRPFKGNPNDLPDDCLIIAKRNFKPKQIAERIDGIGDKVDQTLVGEVISEAIYKNRPYKNASELIEKNKTYKITLEKARTQLEDCSFAPHSFFLDVDEHDLMMIDEYDEYDEYDSYSDNE</sequence>
<evidence type="ECO:0000313" key="5">
    <source>
        <dbReference type="EMBL" id="POG67640.1"/>
    </source>
</evidence>
<dbReference type="AlphaFoldDB" id="A0A2P4PQJ5"/>
<dbReference type="GO" id="GO:0043657">
    <property type="term" value="C:host cell"/>
    <property type="evidence" value="ECO:0007669"/>
    <property type="project" value="UniProtKB-SubCell"/>
</dbReference>
<gene>
    <name evidence="5" type="ORF">GLOIN_2v1878909</name>
</gene>
<reference evidence="5 6" key="2">
    <citation type="journal article" date="2018" name="New Phytol.">
        <title>High intraspecific genome diversity in the model arbuscular mycorrhizal symbiont Rhizophagus irregularis.</title>
        <authorList>
            <person name="Chen E.C.H."/>
            <person name="Morin E."/>
            <person name="Beaudet D."/>
            <person name="Noel J."/>
            <person name="Yildirir G."/>
            <person name="Ndikumana S."/>
            <person name="Charron P."/>
            <person name="St-Onge C."/>
            <person name="Giorgi J."/>
            <person name="Kruger M."/>
            <person name="Marton T."/>
            <person name="Ropars J."/>
            <person name="Grigoriev I.V."/>
            <person name="Hainaut M."/>
            <person name="Henrissat B."/>
            <person name="Roux C."/>
            <person name="Martin F."/>
            <person name="Corradi N."/>
        </authorList>
    </citation>
    <scope>NUCLEOTIDE SEQUENCE [LARGE SCALE GENOMIC DNA]</scope>
    <source>
        <strain evidence="5 6">DAOM 197198</strain>
    </source>
</reference>
<evidence type="ECO:0000256" key="1">
    <source>
        <dbReference type="ARBA" id="ARBA00004340"/>
    </source>
</evidence>
<name>A0A2P4PQJ5_RHIID</name>
<dbReference type="Proteomes" id="UP000018888">
    <property type="component" value="Unassembled WGS sequence"/>
</dbReference>
<accession>A0A2P4PQJ5</accession>
<reference evidence="5 6" key="1">
    <citation type="journal article" date="2013" name="Proc. Natl. Acad. Sci. U.S.A.">
        <title>Genome of an arbuscular mycorrhizal fungus provides insight into the oldest plant symbiosis.</title>
        <authorList>
            <person name="Tisserant E."/>
            <person name="Malbreil M."/>
            <person name="Kuo A."/>
            <person name="Kohler A."/>
            <person name="Symeonidi A."/>
            <person name="Balestrini R."/>
            <person name="Charron P."/>
            <person name="Duensing N."/>
            <person name="Frei Dit Frey N."/>
            <person name="Gianinazzi-Pearson V."/>
            <person name="Gilbert L.B."/>
            <person name="Handa Y."/>
            <person name="Herr J.R."/>
            <person name="Hijri M."/>
            <person name="Koul R."/>
            <person name="Kawaguchi M."/>
            <person name="Krajinski F."/>
            <person name="Lammers P.J."/>
            <person name="Masclaux F.G."/>
            <person name="Murat C."/>
            <person name="Morin E."/>
            <person name="Ndikumana S."/>
            <person name="Pagni M."/>
            <person name="Petitpierre D."/>
            <person name="Requena N."/>
            <person name="Rosikiewicz P."/>
            <person name="Riley R."/>
            <person name="Saito K."/>
            <person name="San Clemente H."/>
            <person name="Shapiro H."/>
            <person name="van Tuinen D."/>
            <person name="Becard G."/>
            <person name="Bonfante P."/>
            <person name="Paszkowski U."/>
            <person name="Shachar-Hill Y.Y."/>
            <person name="Tuskan G.A."/>
            <person name="Young P.W."/>
            <person name="Sanders I.R."/>
            <person name="Henrissat B."/>
            <person name="Rensing S.A."/>
            <person name="Grigoriev I.V."/>
            <person name="Corradi N."/>
            <person name="Roux C."/>
            <person name="Martin F."/>
        </authorList>
    </citation>
    <scope>NUCLEOTIDE SEQUENCE [LARGE SCALE GENOMIC DNA]</scope>
    <source>
        <strain evidence="5 6">DAOM 197198</strain>
    </source>
</reference>
<dbReference type="GO" id="GO:0005576">
    <property type="term" value="C:extracellular region"/>
    <property type="evidence" value="ECO:0007669"/>
    <property type="project" value="UniProtKB-SubCell"/>
</dbReference>
<comment type="subcellular location">
    <subcellularLocation>
        <location evidence="1">Host cell</location>
    </subcellularLocation>
    <subcellularLocation>
        <location evidence="2">Secreted</location>
    </subcellularLocation>
</comment>
<evidence type="ECO:0000259" key="4">
    <source>
        <dbReference type="Pfam" id="PF20147"/>
    </source>
</evidence>
<evidence type="ECO:0000256" key="2">
    <source>
        <dbReference type="ARBA" id="ARBA00004613"/>
    </source>
</evidence>
<dbReference type="InterPro" id="IPR045379">
    <property type="entry name" value="Crinkler_N"/>
</dbReference>
<evidence type="ECO:0000256" key="3">
    <source>
        <dbReference type="ARBA" id="ARBA00022525"/>
    </source>
</evidence>
<evidence type="ECO:0000313" key="6">
    <source>
        <dbReference type="Proteomes" id="UP000018888"/>
    </source>
</evidence>
<dbReference type="Pfam" id="PF20147">
    <property type="entry name" value="Crinkler"/>
    <property type="match status" value="1"/>
</dbReference>
<proteinExistence type="predicted"/>
<feature type="domain" description="Crinkler effector protein N-terminal" evidence="4">
    <location>
        <begin position="3"/>
        <end position="91"/>
    </location>
</feature>
<organism evidence="5 6">
    <name type="scientific">Rhizophagus irregularis (strain DAOM 181602 / DAOM 197198 / MUCL 43194)</name>
    <name type="common">Arbuscular mycorrhizal fungus</name>
    <name type="synonym">Glomus intraradices</name>
    <dbReference type="NCBI Taxonomy" id="747089"/>
    <lineage>
        <taxon>Eukaryota</taxon>
        <taxon>Fungi</taxon>
        <taxon>Fungi incertae sedis</taxon>
        <taxon>Mucoromycota</taxon>
        <taxon>Glomeromycotina</taxon>
        <taxon>Glomeromycetes</taxon>
        <taxon>Glomerales</taxon>
        <taxon>Glomeraceae</taxon>
        <taxon>Rhizophagus</taxon>
    </lineage>
</organism>
<keyword evidence="3" id="KW-0964">Secreted</keyword>
<dbReference type="EMBL" id="AUPC02000167">
    <property type="protein sequence ID" value="POG67640.1"/>
    <property type="molecule type" value="Genomic_DNA"/>
</dbReference>